<name>A0ABT2NTA4_9RHOB</name>
<accession>A0ABT2NTA4</accession>
<evidence type="ECO:0000256" key="1">
    <source>
        <dbReference type="SAM" id="Phobius"/>
    </source>
</evidence>
<comment type="caution">
    <text evidence="2">The sequence shown here is derived from an EMBL/GenBank/DDBJ whole genome shotgun (WGS) entry which is preliminary data.</text>
</comment>
<evidence type="ECO:0000313" key="2">
    <source>
        <dbReference type="EMBL" id="MCT8331950.1"/>
    </source>
</evidence>
<keyword evidence="1" id="KW-1133">Transmembrane helix</keyword>
<reference evidence="3" key="1">
    <citation type="submission" date="2023-07" db="EMBL/GenBank/DDBJ databases">
        <title>Defluviimonas sediminis sp. nov., isolated from mangrove sediment.</title>
        <authorList>
            <person name="Liu L."/>
            <person name="Li J."/>
            <person name="Huang Y."/>
            <person name="Pan J."/>
            <person name="Li M."/>
        </authorList>
    </citation>
    <scope>NUCLEOTIDE SEQUENCE [LARGE SCALE GENOMIC DNA]</scope>
    <source>
        <strain evidence="3">FT324</strain>
    </source>
</reference>
<keyword evidence="1" id="KW-0472">Membrane</keyword>
<keyword evidence="3" id="KW-1185">Reference proteome</keyword>
<dbReference type="Proteomes" id="UP001205601">
    <property type="component" value="Unassembled WGS sequence"/>
</dbReference>
<organism evidence="2 3">
    <name type="scientific">Albidovulum sediminis</name>
    <dbReference type="NCBI Taxonomy" id="3066345"/>
    <lineage>
        <taxon>Bacteria</taxon>
        <taxon>Pseudomonadati</taxon>
        <taxon>Pseudomonadota</taxon>
        <taxon>Alphaproteobacteria</taxon>
        <taxon>Rhodobacterales</taxon>
        <taxon>Paracoccaceae</taxon>
        <taxon>Albidovulum</taxon>
    </lineage>
</organism>
<dbReference type="EMBL" id="JAOCQF010000008">
    <property type="protein sequence ID" value="MCT8331950.1"/>
    <property type="molecule type" value="Genomic_DNA"/>
</dbReference>
<gene>
    <name evidence="2" type="ORF">N5I32_20730</name>
</gene>
<feature type="transmembrane region" description="Helical" evidence="1">
    <location>
        <begin position="24"/>
        <end position="45"/>
    </location>
</feature>
<sequence>MAASPSRSPAGWSPTRWPAGSAPVPGLCVTALIGAAGLVAVLRLWPANDQTILRNDLPDLPADYLHLSEHGPHHTHAVFFDNLHRRWPKAA</sequence>
<evidence type="ECO:0000313" key="3">
    <source>
        <dbReference type="Proteomes" id="UP001205601"/>
    </source>
</evidence>
<keyword evidence="1" id="KW-0812">Transmembrane</keyword>
<proteinExistence type="predicted"/>
<protein>
    <submittedName>
        <fullName evidence="2">Uncharacterized protein</fullName>
    </submittedName>
</protein>